<dbReference type="Proteomes" id="UP000501128">
    <property type="component" value="Chromosome"/>
</dbReference>
<keyword evidence="3 9" id="KW-0479">Metal-binding</keyword>
<dbReference type="GO" id="GO:0009055">
    <property type="term" value="F:electron transfer activity"/>
    <property type="evidence" value="ECO:0007669"/>
    <property type="project" value="InterPro"/>
</dbReference>
<dbReference type="InterPro" id="IPR036909">
    <property type="entry name" value="Cyt_c-like_dom_sf"/>
</dbReference>
<keyword evidence="7 9" id="KW-0408">Iron</keyword>
<dbReference type="EMBL" id="CP051677">
    <property type="protein sequence ID" value="QJD80041.1"/>
    <property type="molecule type" value="Genomic_DNA"/>
</dbReference>
<comment type="cofactor">
    <cofactor evidence="8">
        <name>heme</name>
        <dbReference type="ChEBI" id="CHEBI:30413"/>
    </cofactor>
    <text evidence="8">Binds 2 heme groups.</text>
</comment>
<dbReference type="Pfam" id="PF03150">
    <property type="entry name" value="CCP_MauG"/>
    <property type="match status" value="1"/>
</dbReference>
<dbReference type="PIRSF" id="PIRSF000294">
    <property type="entry name" value="Cytochrome-c_peroxidase"/>
    <property type="match status" value="1"/>
</dbReference>
<keyword evidence="2 8" id="KW-0349">Heme</keyword>
<dbReference type="InterPro" id="IPR026259">
    <property type="entry name" value="MauG/Cytc_peroxidase"/>
</dbReference>
<evidence type="ECO:0000256" key="9">
    <source>
        <dbReference type="PIRSR" id="PIRSR000294-2"/>
    </source>
</evidence>
<dbReference type="KEGG" id="srho:HH216_17690"/>
<evidence type="ECO:0000256" key="3">
    <source>
        <dbReference type="ARBA" id="ARBA00022723"/>
    </source>
</evidence>
<keyword evidence="5" id="KW-0574">Periplasm</keyword>
<feature type="binding site" description="covalent" evidence="8">
    <location>
        <position position="61"/>
    </location>
    <ligand>
        <name>heme c</name>
        <dbReference type="ChEBI" id="CHEBI:61717"/>
        <label>1</label>
    </ligand>
</feature>
<evidence type="ECO:0000259" key="10">
    <source>
        <dbReference type="PROSITE" id="PS51007"/>
    </source>
</evidence>
<evidence type="ECO:0000256" key="2">
    <source>
        <dbReference type="ARBA" id="ARBA00022617"/>
    </source>
</evidence>
<evidence type="ECO:0000313" key="12">
    <source>
        <dbReference type="Proteomes" id="UP000501128"/>
    </source>
</evidence>
<comment type="subcellular location">
    <subcellularLocation>
        <location evidence="1">Periplasm</location>
    </subcellularLocation>
</comment>
<reference evidence="11 12" key="1">
    <citation type="submission" date="2020-04" db="EMBL/GenBank/DDBJ databases">
        <title>Genome sequencing of novel species.</title>
        <authorList>
            <person name="Heo J."/>
            <person name="Kim S.-J."/>
            <person name="Kim J.-S."/>
            <person name="Hong S.-B."/>
            <person name="Kwon S.-W."/>
        </authorList>
    </citation>
    <scope>NUCLEOTIDE SEQUENCE [LARGE SCALE GENOMIC DNA]</scope>
    <source>
        <strain evidence="11 12">CJU-R4</strain>
    </source>
</reference>
<proteinExistence type="predicted"/>
<keyword evidence="12" id="KW-1185">Reference proteome</keyword>
<dbReference type="PROSITE" id="PS51007">
    <property type="entry name" value="CYTC"/>
    <property type="match status" value="2"/>
</dbReference>
<evidence type="ECO:0000256" key="7">
    <source>
        <dbReference type="ARBA" id="ARBA00023004"/>
    </source>
</evidence>
<dbReference type="InterPro" id="IPR051395">
    <property type="entry name" value="Cytochrome_c_Peroxidase/MauG"/>
</dbReference>
<evidence type="ECO:0000313" key="11">
    <source>
        <dbReference type="EMBL" id="QJD80041.1"/>
    </source>
</evidence>
<dbReference type="PANTHER" id="PTHR30600">
    <property type="entry name" value="CYTOCHROME C PEROXIDASE-RELATED"/>
    <property type="match status" value="1"/>
</dbReference>
<evidence type="ECO:0000256" key="1">
    <source>
        <dbReference type="ARBA" id="ARBA00004418"/>
    </source>
</evidence>
<dbReference type="GO" id="GO:0004130">
    <property type="term" value="F:cytochrome-c peroxidase activity"/>
    <property type="evidence" value="ECO:0007669"/>
    <property type="project" value="TreeGrafter"/>
</dbReference>
<accession>A0A7L5DRG0</accession>
<dbReference type="GO" id="GO:0020037">
    <property type="term" value="F:heme binding"/>
    <property type="evidence" value="ECO:0007669"/>
    <property type="project" value="InterPro"/>
</dbReference>
<feature type="domain" description="Cytochrome c" evidence="10">
    <location>
        <begin position="187"/>
        <end position="281"/>
    </location>
</feature>
<evidence type="ECO:0000256" key="4">
    <source>
        <dbReference type="ARBA" id="ARBA00022729"/>
    </source>
</evidence>
<dbReference type="InterPro" id="IPR004852">
    <property type="entry name" value="Di-haem_cyt_c_peroxidsae"/>
</dbReference>
<feature type="domain" description="Cytochrome c" evidence="10">
    <location>
        <begin position="36"/>
        <end position="169"/>
    </location>
</feature>
<dbReference type="RefSeq" id="WP_169552001.1">
    <property type="nucleotide sequence ID" value="NZ_CP051677.1"/>
</dbReference>
<organism evidence="11 12">
    <name type="scientific">Spirosoma rhododendri</name>
    <dbReference type="NCBI Taxonomy" id="2728024"/>
    <lineage>
        <taxon>Bacteria</taxon>
        <taxon>Pseudomonadati</taxon>
        <taxon>Bacteroidota</taxon>
        <taxon>Cytophagia</taxon>
        <taxon>Cytophagales</taxon>
        <taxon>Cytophagaceae</taxon>
        <taxon>Spirosoma</taxon>
    </lineage>
</organism>
<feature type="binding site" description="axial binding residue" evidence="9">
    <location>
        <position position="206"/>
    </location>
    <ligand>
        <name>heme c</name>
        <dbReference type="ChEBI" id="CHEBI:61717"/>
        <label>2</label>
    </ligand>
    <ligandPart>
        <name>Fe</name>
        <dbReference type="ChEBI" id="CHEBI:18248"/>
    </ligandPart>
</feature>
<dbReference type="Gene3D" id="1.10.760.10">
    <property type="entry name" value="Cytochrome c-like domain"/>
    <property type="match status" value="3"/>
</dbReference>
<name>A0A7L5DRG0_9BACT</name>
<feature type="binding site" description="covalent" evidence="8">
    <location>
        <position position="202"/>
    </location>
    <ligand>
        <name>heme c</name>
        <dbReference type="ChEBI" id="CHEBI:61717"/>
        <label>2</label>
    </ligand>
</feature>
<dbReference type="AlphaFoldDB" id="A0A7L5DRG0"/>
<protein>
    <recommendedName>
        <fullName evidence="10">Cytochrome c domain-containing protein</fullName>
    </recommendedName>
</protein>
<feature type="binding site" description="axial binding residue" evidence="9">
    <location>
        <position position="62"/>
    </location>
    <ligand>
        <name>heme c</name>
        <dbReference type="ChEBI" id="CHEBI:61717"/>
        <label>1</label>
    </ligand>
    <ligandPart>
        <name>Fe</name>
        <dbReference type="ChEBI" id="CHEBI:18248"/>
    </ligandPart>
</feature>
<keyword evidence="6" id="KW-0560">Oxidoreductase</keyword>
<dbReference type="GO" id="GO:0046872">
    <property type="term" value="F:metal ion binding"/>
    <property type="evidence" value="ECO:0007669"/>
    <property type="project" value="UniProtKB-KW"/>
</dbReference>
<dbReference type="InterPro" id="IPR009056">
    <property type="entry name" value="Cyt_c-like_dom"/>
</dbReference>
<evidence type="ECO:0000256" key="8">
    <source>
        <dbReference type="PIRSR" id="PIRSR000294-1"/>
    </source>
</evidence>
<feature type="binding site" description="covalent" evidence="8">
    <location>
        <position position="205"/>
    </location>
    <ligand>
        <name>heme c</name>
        <dbReference type="ChEBI" id="CHEBI:61717"/>
        <label>2</label>
    </ligand>
</feature>
<evidence type="ECO:0000256" key="5">
    <source>
        <dbReference type="ARBA" id="ARBA00022764"/>
    </source>
</evidence>
<feature type="binding site" description="covalent" evidence="8">
    <location>
        <position position="58"/>
    </location>
    <ligand>
        <name>heme c</name>
        <dbReference type="ChEBI" id="CHEBI:61717"/>
        <label>1</label>
    </ligand>
</feature>
<dbReference type="GO" id="GO:0042597">
    <property type="term" value="C:periplasmic space"/>
    <property type="evidence" value="ECO:0007669"/>
    <property type="project" value="UniProtKB-SubCell"/>
</dbReference>
<evidence type="ECO:0000256" key="6">
    <source>
        <dbReference type="ARBA" id="ARBA00023002"/>
    </source>
</evidence>
<dbReference type="PANTHER" id="PTHR30600:SF10">
    <property type="entry name" value="BLL6722 PROTEIN"/>
    <property type="match status" value="1"/>
</dbReference>
<keyword evidence="4" id="KW-0732">Signal</keyword>
<gene>
    <name evidence="11" type="ORF">HH216_17690</name>
</gene>
<dbReference type="SUPFAM" id="SSF46626">
    <property type="entry name" value="Cytochrome c"/>
    <property type="match status" value="2"/>
</dbReference>
<sequence length="308" mass="34569">MTFFHAALLAVALALTLPPRPPACHFRRTDARRIDARRELGRLLFFDPVLSANYKRSCASCHRPEKAFTDQRIRPRAFSFSDNLPHNTPTILNISGQTAFFHDGRAHNLSEVVQAVITNPAEFNSSYELIIGRLRNSPDYQAQFRRSYGTDVSATGLNDALNTYVLSLSRQTSAYDTYQRGETGLPEAARRGYVLFTSELRCTSCHTPPWFRDDRLHSDQTTQPVRTPGLRNVLQTPPYLHDGSAPTIEAALSLPLHQKHIGRSLTPDELTDLRSFLATLTDSTSTTETPTVLPFIRQAPTRRIGGNY</sequence>
<comment type="PTM">
    <text evidence="8">Binds 2 heme groups per subunit.</text>
</comment>